<dbReference type="AlphaFoldDB" id="A0A0J6GS04"/>
<dbReference type="Gene3D" id="3.20.20.150">
    <property type="entry name" value="Divalent-metal-dependent TIM barrel enzymes"/>
    <property type="match status" value="1"/>
</dbReference>
<evidence type="ECO:0000313" key="4">
    <source>
        <dbReference type="Proteomes" id="UP000183155"/>
    </source>
</evidence>
<sequence length="260" mass="29117">MTTFPVSISLSSYGAELVRQRGQGSFIELLANAGASRIELREELLTHEEPVAFSEAVQLHGLECVFSSPLELWEAGQSRPNPQLLTTLHRAHAFGAKWLKVSLGYFTEHCDLQTLAACLNQQPVHLLVENDQTCQGGRIEPMQRFFDKVEQQQAPIHMTFDIGNWQWQDQSASTAARLLGRHVTYLHCKGVVRRPDGKLVATPPTAADLNSWEHLMSHMRHGLTRAIEYPLQGTDLDGLTQEHVAALARLSQKQQELSHV</sequence>
<keyword evidence="2" id="KW-0413">Isomerase</keyword>
<keyword evidence="1" id="KW-0378">Hydrolase</keyword>
<keyword evidence="1" id="KW-0540">Nuclease</keyword>
<dbReference type="SUPFAM" id="SSF51658">
    <property type="entry name" value="Xylose isomerase-like"/>
    <property type="match status" value="1"/>
</dbReference>
<dbReference type="InterPro" id="IPR036237">
    <property type="entry name" value="Xyl_isomerase-like_sf"/>
</dbReference>
<reference evidence="2 4" key="2">
    <citation type="submission" date="2016-10" db="EMBL/GenBank/DDBJ databases">
        <authorList>
            <person name="Varghese N."/>
            <person name="Submissions S."/>
        </authorList>
    </citation>
    <scope>NUCLEOTIDE SEQUENCE [LARGE SCALE GENOMIC DNA]</scope>
    <source>
        <strain evidence="2 4">BS3652</strain>
    </source>
</reference>
<evidence type="ECO:0000313" key="1">
    <source>
        <dbReference type="EMBL" id="KMM85148.1"/>
    </source>
</evidence>
<dbReference type="GO" id="GO:0004519">
    <property type="term" value="F:endonuclease activity"/>
    <property type="evidence" value="ECO:0007669"/>
    <property type="project" value="UniProtKB-KW"/>
</dbReference>
<dbReference type="Proteomes" id="UP000036395">
    <property type="component" value="Unassembled WGS sequence"/>
</dbReference>
<comment type="caution">
    <text evidence="1">The sequence shown here is derived from an EMBL/GenBank/DDBJ whole genome shotgun (WGS) entry which is preliminary data.</text>
</comment>
<protein>
    <submittedName>
        <fullName evidence="1">AP endonuclease</fullName>
    </submittedName>
    <submittedName>
        <fullName evidence="2">Sugar phosphate isomerase/epimerase</fullName>
    </submittedName>
</protein>
<gene>
    <name evidence="2" type="ORF">SAMN04490203_2483</name>
    <name evidence="1" type="ORF">TU78_07210</name>
</gene>
<reference evidence="1 3" key="1">
    <citation type="submission" date="2015-02" db="EMBL/GenBank/DDBJ databases">
        <title>Pseudomonas helleri sp. nov. and Pseudomonas weihenstephanensis sp. nov., isolated from raw cows milk.</title>
        <authorList>
            <person name="von Neubeck M."/>
            <person name="Huptas C."/>
            <person name="Wenning M."/>
            <person name="Scherer S."/>
        </authorList>
    </citation>
    <scope>NUCLEOTIDE SEQUENCE [LARGE SCALE GENOMIC DNA]</scope>
    <source>
        <strain evidence="1 3">DSM 21104</strain>
    </source>
</reference>
<name>A0A0J6GS04_PSETA</name>
<dbReference type="OrthoDB" id="2237247at2"/>
<keyword evidence="4" id="KW-1185">Reference proteome</keyword>
<dbReference type="EMBL" id="FNRS01000001">
    <property type="protein sequence ID" value="SEC47471.1"/>
    <property type="molecule type" value="Genomic_DNA"/>
</dbReference>
<evidence type="ECO:0000313" key="2">
    <source>
        <dbReference type="EMBL" id="SEC47471.1"/>
    </source>
</evidence>
<dbReference type="RefSeq" id="WP_048379670.1">
    <property type="nucleotide sequence ID" value="NZ_FNRS01000001.1"/>
</dbReference>
<dbReference type="EMBL" id="JYLA01000003">
    <property type="protein sequence ID" value="KMM85148.1"/>
    <property type="molecule type" value="Genomic_DNA"/>
</dbReference>
<accession>A0A0J6GS04</accession>
<keyword evidence="1" id="KW-0255">Endonuclease</keyword>
<dbReference type="PATRIC" id="fig|47884.3.peg.1849"/>
<organism evidence="1 3">
    <name type="scientific">Pseudomonas taetrolens</name>
    <dbReference type="NCBI Taxonomy" id="47884"/>
    <lineage>
        <taxon>Bacteria</taxon>
        <taxon>Pseudomonadati</taxon>
        <taxon>Pseudomonadota</taxon>
        <taxon>Gammaproteobacteria</taxon>
        <taxon>Pseudomonadales</taxon>
        <taxon>Pseudomonadaceae</taxon>
        <taxon>Pseudomonas</taxon>
    </lineage>
</organism>
<dbReference type="STRING" id="47884.SAMN04490203_2483"/>
<dbReference type="GO" id="GO:0016853">
    <property type="term" value="F:isomerase activity"/>
    <property type="evidence" value="ECO:0007669"/>
    <property type="project" value="UniProtKB-KW"/>
</dbReference>
<evidence type="ECO:0000313" key="3">
    <source>
        <dbReference type="Proteomes" id="UP000036395"/>
    </source>
</evidence>
<dbReference type="Proteomes" id="UP000183155">
    <property type="component" value="Unassembled WGS sequence"/>
</dbReference>
<proteinExistence type="predicted"/>